<keyword evidence="1" id="KW-0808">Transferase</keyword>
<accession>A0A5C6UM69</accession>
<dbReference type="InterPro" id="IPR050447">
    <property type="entry name" value="Erg6_SMT_methyltransf"/>
</dbReference>
<dbReference type="PANTHER" id="PTHR44068">
    <property type="entry name" value="ZGC:194242"/>
    <property type="match status" value="1"/>
</dbReference>
<name>A0A5C6UM69_9SPHN</name>
<comment type="caution">
    <text evidence="1">The sequence shown here is derived from an EMBL/GenBank/DDBJ whole genome shotgun (WGS) entry which is preliminary data.</text>
</comment>
<keyword evidence="2" id="KW-1185">Reference proteome</keyword>
<protein>
    <submittedName>
        <fullName evidence="1">Methyltransferase domain-containing protein</fullName>
    </submittedName>
</protein>
<dbReference type="GO" id="GO:0008168">
    <property type="term" value="F:methyltransferase activity"/>
    <property type="evidence" value="ECO:0007669"/>
    <property type="project" value="UniProtKB-KW"/>
</dbReference>
<keyword evidence="1" id="KW-0489">Methyltransferase</keyword>
<dbReference type="PANTHER" id="PTHR44068:SF11">
    <property type="entry name" value="GERANYL DIPHOSPHATE 2-C-METHYLTRANSFERASE"/>
    <property type="match status" value="1"/>
</dbReference>
<dbReference type="RefSeq" id="WP_147122399.1">
    <property type="nucleotide sequence ID" value="NZ_VOPY01000001.1"/>
</dbReference>
<dbReference type="Gene3D" id="3.40.50.150">
    <property type="entry name" value="Vaccinia Virus protein VP39"/>
    <property type="match status" value="1"/>
</dbReference>
<dbReference type="EMBL" id="VOPY01000001">
    <property type="protein sequence ID" value="TXC74342.1"/>
    <property type="molecule type" value="Genomic_DNA"/>
</dbReference>
<dbReference type="CDD" id="cd02440">
    <property type="entry name" value="AdoMet_MTases"/>
    <property type="match status" value="1"/>
</dbReference>
<dbReference type="Pfam" id="PF02353">
    <property type="entry name" value="CMAS"/>
    <property type="match status" value="1"/>
</dbReference>
<evidence type="ECO:0000313" key="2">
    <source>
        <dbReference type="Proteomes" id="UP000321129"/>
    </source>
</evidence>
<dbReference type="SUPFAM" id="SSF53335">
    <property type="entry name" value="S-adenosyl-L-methionine-dependent methyltransferases"/>
    <property type="match status" value="1"/>
</dbReference>
<dbReference type="InterPro" id="IPR029063">
    <property type="entry name" value="SAM-dependent_MTases_sf"/>
</dbReference>
<proteinExistence type="predicted"/>
<reference evidence="1 2" key="1">
    <citation type="submission" date="2019-08" db="EMBL/GenBank/DDBJ databases">
        <title>Sphingorhabdus soil sp. nov., isolated from arctic soil.</title>
        <authorList>
            <person name="Liu Y."/>
        </authorList>
    </citation>
    <scope>NUCLEOTIDE SEQUENCE [LARGE SCALE GENOMIC DNA]</scope>
    <source>
        <strain evidence="1 2">D-2Q-5-6</strain>
    </source>
</reference>
<dbReference type="Proteomes" id="UP000321129">
    <property type="component" value="Unassembled WGS sequence"/>
</dbReference>
<sequence length="260" mass="28865">MRDARGGHTPHTTQGVRSYYEAMTPAYLEGFGPVFQGSRPDSTEELLDYLADALDLEPGMRVLDAGCGVGGPAIGIAQRRDVRIDGMTLAQVQADLAQIRIAEAGLTNRVRVTQGDFATISELYPEPVFDRVMFLESLCHAEDYRIVLAGAYRALKQGGALYIKDFYAVDHRSRPAVQQAQAGDLAKLNALYHMQVPDLASLVDVVGELGFLIKFVRMPEFESTYRHWAKYEHVAQRSWNPTSGQPGEVIQGIELFCWKV</sequence>
<evidence type="ECO:0000313" key="1">
    <source>
        <dbReference type="EMBL" id="TXC74342.1"/>
    </source>
</evidence>
<dbReference type="OrthoDB" id="5298787at2"/>
<dbReference type="AlphaFoldDB" id="A0A5C6UM69"/>
<dbReference type="GO" id="GO:0032259">
    <property type="term" value="P:methylation"/>
    <property type="evidence" value="ECO:0007669"/>
    <property type="project" value="UniProtKB-KW"/>
</dbReference>
<gene>
    <name evidence="1" type="ORF">FSZ31_06505</name>
</gene>
<organism evidence="1 2">
    <name type="scientific">Flavisphingopyxis soli</name>
    <dbReference type="NCBI Taxonomy" id="2601267"/>
    <lineage>
        <taxon>Bacteria</taxon>
        <taxon>Pseudomonadati</taxon>
        <taxon>Pseudomonadota</taxon>
        <taxon>Alphaproteobacteria</taxon>
        <taxon>Sphingomonadales</taxon>
        <taxon>Sphingopyxidaceae</taxon>
        <taxon>Flavisphingopyxis</taxon>
    </lineage>
</organism>